<gene>
    <name evidence="1" type="ORF">OS493_034050</name>
</gene>
<evidence type="ECO:0000313" key="1">
    <source>
        <dbReference type="EMBL" id="KAJ7370121.1"/>
    </source>
</evidence>
<keyword evidence="2" id="KW-1185">Reference proteome</keyword>
<dbReference type="AlphaFoldDB" id="A0A9X0CP13"/>
<accession>A0A9X0CP13</accession>
<sequence>MIFDKFKYSRQAKPAKLDAKDMTTKLSNGYSAMILASPPITRSNRRGSLQATHLSPLSLEDPVPNRTGIRLMRRGSCPNLGAKATVEKKLAGMEISNGDSLEDQTSKFSRHVQEMKKCRYLRFPTSPIREDEEENIDSVFIEK</sequence>
<comment type="caution">
    <text evidence="1">The sequence shown here is derived from an EMBL/GenBank/DDBJ whole genome shotgun (WGS) entry which is preliminary data.</text>
</comment>
<dbReference type="Proteomes" id="UP001163046">
    <property type="component" value="Unassembled WGS sequence"/>
</dbReference>
<evidence type="ECO:0000313" key="2">
    <source>
        <dbReference type="Proteomes" id="UP001163046"/>
    </source>
</evidence>
<protein>
    <submittedName>
        <fullName evidence="1">Uncharacterized protein</fullName>
    </submittedName>
</protein>
<dbReference type="OrthoDB" id="5975911at2759"/>
<reference evidence="1" key="1">
    <citation type="submission" date="2023-01" db="EMBL/GenBank/DDBJ databases">
        <title>Genome assembly of the deep-sea coral Lophelia pertusa.</title>
        <authorList>
            <person name="Herrera S."/>
            <person name="Cordes E."/>
        </authorList>
    </citation>
    <scope>NUCLEOTIDE SEQUENCE</scope>
    <source>
        <strain evidence="1">USNM1676648</strain>
        <tissue evidence="1">Polyp</tissue>
    </source>
</reference>
<proteinExistence type="predicted"/>
<dbReference type="EMBL" id="MU826872">
    <property type="protein sequence ID" value="KAJ7370121.1"/>
    <property type="molecule type" value="Genomic_DNA"/>
</dbReference>
<name>A0A9X0CP13_9CNID</name>
<organism evidence="1 2">
    <name type="scientific">Desmophyllum pertusum</name>
    <dbReference type="NCBI Taxonomy" id="174260"/>
    <lineage>
        <taxon>Eukaryota</taxon>
        <taxon>Metazoa</taxon>
        <taxon>Cnidaria</taxon>
        <taxon>Anthozoa</taxon>
        <taxon>Hexacorallia</taxon>
        <taxon>Scleractinia</taxon>
        <taxon>Caryophylliina</taxon>
        <taxon>Caryophylliidae</taxon>
        <taxon>Desmophyllum</taxon>
    </lineage>
</organism>